<gene>
    <name evidence="1" type="ORF">SAMN05444145_108105</name>
</gene>
<name>A0A1H4EVA9_9BACT</name>
<dbReference type="Gene3D" id="3.90.550.20">
    <property type="match status" value="1"/>
</dbReference>
<dbReference type="Proteomes" id="UP000183253">
    <property type="component" value="Unassembled WGS sequence"/>
</dbReference>
<dbReference type="InterPro" id="IPR029044">
    <property type="entry name" value="Nucleotide-diphossugar_trans"/>
</dbReference>
<organism evidence="1 2">
    <name type="scientific">Alistipes timonensis JC136</name>
    <dbReference type="NCBI Taxonomy" id="1033731"/>
    <lineage>
        <taxon>Bacteria</taxon>
        <taxon>Pseudomonadati</taxon>
        <taxon>Bacteroidota</taxon>
        <taxon>Bacteroidia</taxon>
        <taxon>Bacteroidales</taxon>
        <taxon>Rikenellaceae</taxon>
        <taxon>Alistipes</taxon>
    </lineage>
</organism>
<accession>A0A1H4EVA9</accession>
<evidence type="ECO:0000313" key="2">
    <source>
        <dbReference type="Proteomes" id="UP000183253"/>
    </source>
</evidence>
<keyword evidence="2" id="KW-1185">Reference proteome</keyword>
<dbReference type="Pfam" id="PF05704">
    <property type="entry name" value="Caps_synth"/>
    <property type="match status" value="1"/>
</dbReference>
<dbReference type="AlphaFoldDB" id="A0A1H4EVA9"/>
<reference evidence="1 2" key="1">
    <citation type="submission" date="2016-10" db="EMBL/GenBank/DDBJ databases">
        <authorList>
            <person name="de Groot N.N."/>
        </authorList>
    </citation>
    <scope>NUCLEOTIDE SEQUENCE [LARGE SCALE GENOMIC DNA]</scope>
    <source>
        <strain evidence="1 2">DSM 25383</strain>
    </source>
</reference>
<dbReference type="GO" id="GO:0016757">
    <property type="term" value="F:glycosyltransferase activity"/>
    <property type="evidence" value="ECO:0007669"/>
    <property type="project" value="InterPro"/>
</dbReference>
<dbReference type="EMBL" id="FNRI01000008">
    <property type="protein sequence ID" value="SEA88959.1"/>
    <property type="molecule type" value="Genomic_DNA"/>
</dbReference>
<dbReference type="STRING" id="1033731.SAMN05444145_108105"/>
<protein>
    <submittedName>
        <fullName evidence="1">Capsular polysaccharide synthesis protein</fullName>
    </submittedName>
</protein>
<dbReference type="InterPro" id="IPR008441">
    <property type="entry name" value="AfumC-like_glycosyl_Trfase"/>
</dbReference>
<proteinExistence type="predicted"/>
<dbReference type="SUPFAM" id="SSF53448">
    <property type="entry name" value="Nucleotide-diphospho-sugar transferases"/>
    <property type="match status" value="1"/>
</dbReference>
<sequence length="255" mass="29471">MELKKPRERVQVVTACKIWCCWWQGYDAAPSLVKLCLDSIRLHAGGCEIGLISRENYGNYISIPAHIVEKYNQGQISTAHFCDVIRVNLLARYGGLWIDATVFVSGSIPQDIFAKPFYSIRDGKSRYNVSNGRWTTFLLASQGSVLMTFLSRMYEAYWDREDGVLDYFLFDYLIEFAYRNSLAVRNEIDAVPLNNRCVHDLQPALMQPFDPAQIRLMLEDGLFFKLTYKFNRNKNAERLLHVLAEYNRSFGTKSM</sequence>
<evidence type="ECO:0000313" key="1">
    <source>
        <dbReference type="EMBL" id="SEA88959.1"/>
    </source>
</evidence>